<dbReference type="OrthoDB" id="10036721at2759"/>
<dbReference type="GeneID" id="63827250"/>
<dbReference type="InterPro" id="IPR035398">
    <property type="entry name" value="Bac_rhamnosid_C"/>
</dbReference>
<evidence type="ECO:0000313" key="5">
    <source>
        <dbReference type="Proteomes" id="UP000076871"/>
    </source>
</evidence>
<dbReference type="GO" id="GO:0005975">
    <property type="term" value="P:carbohydrate metabolic process"/>
    <property type="evidence" value="ECO:0007669"/>
    <property type="project" value="InterPro"/>
</dbReference>
<feature type="chain" id="PRO_5007855515" evidence="1">
    <location>
        <begin position="19"/>
        <end position="662"/>
    </location>
</feature>
<dbReference type="InterPro" id="IPR035396">
    <property type="entry name" value="Bac_rhamnosid6H"/>
</dbReference>
<dbReference type="Gene3D" id="1.50.10.10">
    <property type="match status" value="1"/>
</dbReference>
<dbReference type="STRING" id="1314785.A0A165B6W9"/>
<dbReference type="Proteomes" id="UP000076871">
    <property type="component" value="Unassembled WGS sequence"/>
</dbReference>
<proteinExistence type="predicted"/>
<dbReference type="RefSeq" id="XP_040758122.1">
    <property type="nucleotide sequence ID" value="XM_040910221.1"/>
</dbReference>
<evidence type="ECO:0000259" key="3">
    <source>
        <dbReference type="Pfam" id="PF17390"/>
    </source>
</evidence>
<feature type="signal peptide" evidence="1">
    <location>
        <begin position="1"/>
        <end position="18"/>
    </location>
</feature>
<evidence type="ECO:0000259" key="2">
    <source>
        <dbReference type="Pfam" id="PF17389"/>
    </source>
</evidence>
<reference evidence="4 5" key="1">
    <citation type="journal article" date="2016" name="Mol. Biol. Evol.">
        <title>Comparative Genomics of Early-Diverging Mushroom-Forming Fungi Provides Insights into the Origins of Lignocellulose Decay Capabilities.</title>
        <authorList>
            <person name="Nagy L.G."/>
            <person name="Riley R."/>
            <person name="Tritt A."/>
            <person name="Adam C."/>
            <person name="Daum C."/>
            <person name="Floudas D."/>
            <person name="Sun H."/>
            <person name="Yadav J.S."/>
            <person name="Pangilinan J."/>
            <person name="Larsson K.H."/>
            <person name="Matsuura K."/>
            <person name="Barry K."/>
            <person name="Labutti K."/>
            <person name="Kuo R."/>
            <person name="Ohm R.A."/>
            <person name="Bhattacharya S.S."/>
            <person name="Shirouzu T."/>
            <person name="Yoshinaga Y."/>
            <person name="Martin F.M."/>
            <person name="Grigoriev I.V."/>
            <person name="Hibbett D.S."/>
        </authorList>
    </citation>
    <scope>NUCLEOTIDE SEQUENCE [LARGE SCALE GENOMIC DNA]</scope>
    <source>
        <strain evidence="4 5">93-53</strain>
    </source>
</reference>
<evidence type="ECO:0000313" key="4">
    <source>
        <dbReference type="EMBL" id="KZT00382.1"/>
    </source>
</evidence>
<dbReference type="Pfam" id="PF17390">
    <property type="entry name" value="Bac_rhamnosid_C"/>
    <property type="match status" value="1"/>
</dbReference>
<accession>A0A165B6W9</accession>
<evidence type="ECO:0000256" key="1">
    <source>
        <dbReference type="SAM" id="SignalP"/>
    </source>
</evidence>
<dbReference type="EMBL" id="KV427687">
    <property type="protein sequence ID" value="KZT00382.1"/>
    <property type="molecule type" value="Genomic_DNA"/>
</dbReference>
<dbReference type="Gene3D" id="2.60.420.10">
    <property type="entry name" value="Maltose phosphorylase, domain 3"/>
    <property type="match status" value="1"/>
</dbReference>
<dbReference type="PANTHER" id="PTHR34987">
    <property type="entry name" value="C, PUTATIVE (AFU_ORTHOLOGUE AFUA_3G02880)-RELATED"/>
    <property type="match status" value="1"/>
</dbReference>
<feature type="domain" description="Alpha-L-rhamnosidase C-terminal" evidence="3">
    <location>
        <begin position="576"/>
        <end position="630"/>
    </location>
</feature>
<dbReference type="PANTHER" id="PTHR34987:SF6">
    <property type="entry name" value="ALPHA-L-RHAMNOSIDASE SIX-HAIRPIN GLYCOSIDASE DOMAIN-CONTAINING PROTEIN"/>
    <property type="match status" value="1"/>
</dbReference>
<gene>
    <name evidence="4" type="ORF">LAESUDRAFT_732316</name>
</gene>
<dbReference type="InterPro" id="IPR012341">
    <property type="entry name" value="6hp_glycosidase-like_sf"/>
</dbReference>
<keyword evidence="4" id="KW-0378">Hydrolase</keyword>
<organism evidence="4 5">
    <name type="scientific">Laetiporus sulphureus 93-53</name>
    <dbReference type="NCBI Taxonomy" id="1314785"/>
    <lineage>
        <taxon>Eukaryota</taxon>
        <taxon>Fungi</taxon>
        <taxon>Dikarya</taxon>
        <taxon>Basidiomycota</taxon>
        <taxon>Agaricomycotina</taxon>
        <taxon>Agaricomycetes</taxon>
        <taxon>Polyporales</taxon>
        <taxon>Laetiporus</taxon>
    </lineage>
</organism>
<keyword evidence="1" id="KW-0732">Signal</keyword>
<dbReference type="SUPFAM" id="SSF48208">
    <property type="entry name" value="Six-hairpin glycosidases"/>
    <property type="match status" value="1"/>
</dbReference>
<dbReference type="InterPro" id="IPR008928">
    <property type="entry name" value="6-hairpin_glycosidase_sf"/>
</dbReference>
<keyword evidence="5" id="KW-1185">Reference proteome</keyword>
<sequence length="662" mass="71394">MSSPLLLLSLLVASAVSAAPSGPWDAFNLAPESRTVYPRAIHSSSGDVVNADGLVSDGSATLSSNGSYITLDFGLEVGGLISMNLDEVNSDSSISLAFTESPMFISPYTSDDSSYPSANMSYDGVLLVSPPLETGLWTQPPERLRGGFRYLTVASTSTINITIANVSCAISFMPHYENMRNYSGYFYASDPTYFDEDFLTKIWYSGAYTVQTDTVPLNTGRMVPFVSSPGWLNNATLGIAGPIIVDGAKRDRAVWPGDMGIAVPTQFVSTNDLIPTRNALSTMFSQINPDTGELPESGPPLSQTGSDTYHGWTLIGTYNYHLYSGDIEWLEGIWVNYTKAVSYLESLVVDSTGLLNVTGTRDWGRLWQGGYNSEANAIFYKVLTNSAELANYLGDSELSAAWSANASALKTTFKGAFWSDSEGMYKDNLTSSLFPQDANSLAILFNLTECSEQASRISEGLARYWSDFGSVAPELPDTIAPFIGGFELQAHFVAGNDSRAMDLLHREWGYMLYTPLSVQSTMLEGYTSNGSLYYRSYDGYNYDASYVSHSHGWSTGPTSALTYYVLGLTVTSPKGQTWSVAPHISGLPSAEGGFETPLGWFGVNWSSSADGFELSISTPQGTSGVVKLSINGTVIVDRSEVNGGGSGLIELDGGDHIVYVRS</sequence>
<dbReference type="GO" id="GO:0016787">
    <property type="term" value="F:hydrolase activity"/>
    <property type="evidence" value="ECO:0007669"/>
    <property type="project" value="UniProtKB-KW"/>
</dbReference>
<name>A0A165B6W9_9APHY</name>
<protein>
    <submittedName>
        <fullName evidence="4">Glycoside hydrolase family 78 protein</fullName>
    </submittedName>
</protein>
<dbReference type="InParanoid" id="A0A165B6W9"/>
<dbReference type="AlphaFoldDB" id="A0A165B6W9"/>
<feature type="domain" description="Alpha-L-rhamnosidase six-hairpin glycosidase" evidence="2">
    <location>
        <begin position="243"/>
        <end position="462"/>
    </location>
</feature>
<dbReference type="Pfam" id="PF17389">
    <property type="entry name" value="Bac_rhamnosid6H"/>
    <property type="match status" value="1"/>
</dbReference>